<protein>
    <recommendedName>
        <fullName evidence="4">MYND-type domain-containing protein</fullName>
    </recommendedName>
</protein>
<feature type="region of interest" description="Disordered" evidence="1">
    <location>
        <begin position="871"/>
        <end position="890"/>
    </location>
</feature>
<reference evidence="2 3" key="1">
    <citation type="submission" date="2024-10" db="EMBL/GenBank/DDBJ databases">
        <title>Updated reference genomes for cyclostephanoid diatoms.</title>
        <authorList>
            <person name="Roberts W.R."/>
            <person name="Alverson A.J."/>
        </authorList>
    </citation>
    <scope>NUCLEOTIDE SEQUENCE [LARGE SCALE GENOMIC DNA]</scope>
    <source>
        <strain evidence="2 3">AJA232-27</strain>
    </source>
</reference>
<feature type="compositionally biased region" description="Low complexity" evidence="1">
    <location>
        <begin position="1"/>
        <end position="26"/>
    </location>
</feature>
<sequence>MTMTMASDASSSSSPPTSTGQSTTTPILDELKRLQDIESFLTKLWQDEVHQYEQTTTSSSSTGEADADSDHAHHESNCVSRNHANSTGTIENTSLFPYHTALYPLLDCYDSFIEDRGDGVAYYPPTVVRPSPAPMLFELDGHRRSVPRIDRYGVQIQEIVSINEHLPNSAWAIQQSLMPNHRKLQFMDYLANLSDDQHQSSSTMYHHEDRDLERFRKDNYRFWNILLNPELEAYPILSDDMSVSSIESDEWEDSDDEESDDSYSEMRRQVRIRMKPDRLKNATYARDFRFLRWWRRTIVDERRGVIHCKTSDEARKNILALNNRYSPESLFADSTSSSSAICILLKVLKHSLSDLQRELRLAQALVLLIADWKLCDDYKGKAQEEKKDGASNHDNDSIDGIECLRRLLLIISSEYFPSCGGYCHERFLADAVLNEEDEPNHYCSDWWEFLGSFSVLLSEGISFMTQQHASVICAFVSHEMNRASCPSAMGIFFNGGEISGKEYLKQSIYFHNNAEYEMGSTRTEGGLPRDSTSTGCPLSINILLTIVSAMRLHALSDRLRLVKLIDEMNASSSTSVAEQNEISKYLNSYQTCFEIMVDIGERALFRLPNNLQGRQLGGMVVRGLVEAFIGGDNFTMKVQRPLSYLARGTESTLRSIVDPLRYADAVTKSINHPLLDPCRGHNRTGTISIGDFIGIQPTKDVIDIVKGLFTRDLVDLQVSGCGYGDFLSWCHLPISPEPLLFSYVSNFPDLREGDEREPPSEEWAVDEERNALDHAYLSARYDFSLLVFLRHWHSPWTPESHFSFSVPLRSAVSTLALCAHRFGVPSDIVALVNSFLPRVWWPDERRCCWCQDCQLDQLSRVFNNKVRSRKSNWGKQPGLGLETKKKSKPDTLNTCSGCQVALACSKEHMKFLHRDGHKRYCGLPPFRAPFAEEDNNLCREVLGTLDDVPDAVPDDHHDSNQDDDNDDGSWESVDSNQDAADGRSDVIFKYFNNKSYKFQQRVQIPFWS</sequence>
<evidence type="ECO:0000313" key="2">
    <source>
        <dbReference type="EMBL" id="KAL3762935.1"/>
    </source>
</evidence>
<evidence type="ECO:0008006" key="4">
    <source>
        <dbReference type="Google" id="ProtNLM"/>
    </source>
</evidence>
<feature type="region of interest" description="Disordered" evidence="1">
    <location>
        <begin position="949"/>
        <end position="978"/>
    </location>
</feature>
<proteinExistence type="predicted"/>
<gene>
    <name evidence="2" type="ORF">ACHAWU_001082</name>
</gene>
<evidence type="ECO:0000313" key="3">
    <source>
        <dbReference type="Proteomes" id="UP001530293"/>
    </source>
</evidence>
<dbReference type="Proteomes" id="UP001530293">
    <property type="component" value="Unassembled WGS sequence"/>
</dbReference>
<dbReference type="EMBL" id="JALLBG020000130">
    <property type="protein sequence ID" value="KAL3762935.1"/>
    <property type="molecule type" value="Genomic_DNA"/>
</dbReference>
<accession>A0ABD3MFP1</accession>
<comment type="caution">
    <text evidence="2">The sequence shown here is derived from an EMBL/GenBank/DDBJ whole genome shotgun (WGS) entry which is preliminary data.</text>
</comment>
<name>A0ABD3MFP1_9STRA</name>
<evidence type="ECO:0000256" key="1">
    <source>
        <dbReference type="SAM" id="MobiDB-lite"/>
    </source>
</evidence>
<keyword evidence="3" id="KW-1185">Reference proteome</keyword>
<dbReference type="AlphaFoldDB" id="A0ABD3MFP1"/>
<organism evidence="2 3">
    <name type="scientific">Discostella pseudostelligera</name>
    <dbReference type="NCBI Taxonomy" id="259834"/>
    <lineage>
        <taxon>Eukaryota</taxon>
        <taxon>Sar</taxon>
        <taxon>Stramenopiles</taxon>
        <taxon>Ochrophyta</taxon>
        <taxon>Bacillariophyta</taxon>
        <taxon>Coscinodiscophyceae</taxon>
        <taxon>Thalassiosirophycidae</taxon>
        <taxon>Stephanodiscales</taxon>
        <taxon>Stephanodiscaceae</taxon>
        <taxon>Discostella</taxon>
    </lineage>
</organism>
<feature type="region of interest" description="Disordered" evidence="1">
    <location>
        <begin position="54"/>
        <end position="85"/>
    </location>
</feature>
<feature type="region of interest" description="Disordered" evidence="1">
    <location>
        <begin position="1"/>
        <end position="29"/>
    </location>
</feature>